<reference evidence="1 3" key="1">
    <citation type="submission" date="2019-11" db="EMBL/GenBank/DDBJ databases">
        <title>Eggerthellaceae novel genus isolated from the rectal contents of marmort.</title>
        <authorList>
            <person name="Zhang G."/>
        </authorList>
    </citation>
    <scope>NUCLEOTIDE SEQUENCE [LARGE SCALE GENOMIC DNA]</scope>
    <source>
        <strain evidence="1">Zg-886</strain>
        <strain evidence="3">zg-886</strain>
    </source>
</reference>
<dbReference type="Pfam" id="PF02643">
    <property type="entry name" value="DUF192"/>
    <property type="match status" value="1"/>
</dbReference>
<protein>
    <submittedName>
        <fullName evidence="2">DUF192 domain-containing protein</fullName>
    </submittedName>
</protein>
<evidence type="ECO:0000313" key="4">
    <source>
        <dbReference type="Proteomes" id="UP000671910"/>
    </source>
</evidence>
<gene>
    <name evidence="1" type="ORF">GMI68_04540</name>
    <name evidence="2" type="ORF">J7S26_05915</name>
</gene>
<dbReference type="EMBL" id="CP072829">
    <property type="protein sequence ID" value="QTU83910.1"/>
    <property type="molecule type" value="Genomic_DNA"/>
</dbReference>
<name>A0A9E6MPT9_9ACTN</name>
<dbReference type="Gene3D" id="2.60.120.1140">
    <property type="entry name" value="Protein of unknown function DUF192"/>
    <property type="match status" value="1"/>
</dbReference>
<dbReference type="Proteomes" id="UP000671910">
    <property type="component" value="Chromosome"/>
</dbReference>
<dbReference type="KEGG" id="ebz:J7S26_05915"/>
<reference evidence="2" key="2">
    <citation type="submission" date="2021-04" db="EMBL/GenBank/DDBJ databases">
        <title>Novel species in family Eggerthellaceae.</title>
        <authorList>
            <person name="Zhang G."/>
        </authorList>
    </citation>
    <scope>NUCLEOTIDE SEQUENCE</scope>
    <source>
        <strain evidence="2">Zg-886</strain>
    </source>
</reference>
<evidence type="ECO:0000313" key="1">
    <source>
        <dbReference type="EMBL" id="NHM14037.1"/>
    </source>
</evidence>
<dbReference type="EMBL" id="WPCR01000005">
    <property type="protein sequence ID" value="NHM14037.1"/>
    <property type="molecule type" value="Genomic_DNA"/>
</dbReference>
<organism evidence="2 4">
    <name type="scientific">Xiamenia xianingshaonis</name>
    <dbReference type="NCBI Taxonomy" id="2682776"/>
    <lineage>
        <taxon>Bacteria</taxon>
        <taxon>Bacillati</taxon>
        <taxon>Actinomycetota</taxon>
        <taxon>Coriobacteriia</taxon>
        <taxon>Eggerthellales</taxon>
        <taxon>Eggerthellaceae</taxon>
        <taxon>Xiamenia</taxon>
    </lineage>
</organism>
<accession>A0A9E6MPT9</accession>
<evidence type="ECO:0000313" key="2">
    <source>
        <dbReference type="EMBL" id="QTU83910.1"/>
    </source>
</evidence>
<dbReference type="RefSeq" id="WP_166339166.1">
    <property type="nucleotide sequence ID" value="NZ_CP072829.1"/>
</dbReference>
<dbReference type="InterPro" id="IPR003795">
    <property type="entry name" value="DUF192"/>
</dbReference>
<evidence type="ECO:0000313" key="3">
    <source>
        <dbReference type="Proteomes" id="UP000636394"/>
    </source>
</evidence>
<dbReference type="AlphaFoldDB" id="A0A9E6MPT9"/>
<dbReference type="InterPro" id="IPR038695">
    <property type="entry name" value="Saro_0823-like_sf"/>
</dbReference>
<keyword evidence="3" id="KW-1185">Reference proteome</keyword>
<dbReference type="Proteomes" id="UP000636394">
    <property type="component" value="Unassembled WGS sequence"/>
</dbReference>
<sequence>MEDILSKPHSFRCSLRLAGKAGHRLRGLLATEPDDEALLLMPCKDVHTFGMRHDLDVAFVSSEGMILAIHRNVGPQRRLAHPWAEAVIERFASPEDPWFTVGDRLHIRS</sequence>
<proteinExistence type="predicted"/>